<comment type="subcellular location">
    <subcellularLocation>
        <location evidence="1">Peroxisome</location>
    </subcellularLocation>
</comment>
<dbReference type="InterPro" id="IPR051053">
    <property type="entry name" value="ECH/Chromodomain_protein"/>
</dbReference>
<dbReference type="CDD" id="cd06558">
    <property type="entry name" value="crotonase-like"/>
    <property type="match status" value="1"/>
</dbReference>
<protein>
    <submittedName>
        <fullName evidence="4">Uncharacterized protein</fullName>
    </submittedName>
</protein>
<evidence type="ECO:0000313" key="4">
    <source>
        <dbReference type="EMBL" id="TRY71887.1"/>
    </source>
</evidence>
<dbReference type="InterPro" id="IPR029045">
    <property type="entry name" value="ClpP/crotonase-like_dom_sf"/>
</dbReference>
<dbReference type="Gene3D" id="3.90.226.10">
    <property type="entry name" value="2-enoyl-CoA Hydratase, Chain A, domain 1"/>
    <property type="match status" value="1"/>
</dbReference>
<dbReference type="Proteomes" id="UP000318571">
    <property type="component" value="Chromosome 7"/>
</dbReference>
<dbReference type="GO" id="GO:0005777">
    <property type="term" value="C:peroxisome"/>
    <property type="evidence" value="ECO:0007669"/>
    <property type="project" value="UniProtKB-SubCell"/>
</dbReference>
<name>A0A553P2F5_TIGCA</name>
<evidence type="ECO:0000256" key="2">
    <source>
        <dbReference type="ARBA" id="ARBA00023140"/>
    </source>
</evidence>
<dbReference type="AlphaFoldDB" id="A0A553P2F5"/>
<organism evidence="4 5">
    <name type="scientific">Tigriopus californicus</name>
    <name type="common">Marine copepod</name>
    <dbReference type="NCBI Taxonomy" id="6832"/>
    <lineage>
        <taxon>Eukaryota</taxon>
        <taxon>Metazoa</taxon>
        <taxon>Ecdysozoa</taxon>
        <taxon>Arthropoda</taxon>
        <taxon>Crustacea</taxon>
        <taxon>Multicrustacea</taxon>
        <taxon>Hexanauplia</taxon>
        <taxon>Copepoda</taxon>
        <taxon>Harpacticoida</taxon>
        <taxon>Harpacticidae</taxon>
        <taxon>Tigriopus</taxon>
    </lineage>
</organism>
<dbReference type="SUPFAM" id="SSF52096">
    <property type="entry name" value="ClpP/crotonase"/>
    <property type="match status" value="1"/>
</dbReference>
<dbReference type="EMBL" id="VCGU01000008">
    <property type="protein sequence ID" value="TRY71887.1"/>
    <property type="molecule type" value="Genomic_DNA"/>
</dbReference>
<evidence type="ECO:0000256" key="3">
    <source>
        <dbReference type="ARBA" id="ARBA00023235"/>
    </source>
</evidence>
<dbReference type="Pfam" id="PF00378">
    <property type="entry name" value="ECH_1"/>
    <property type="match status" value="1"/>
</dbReference>
<dbReference type="PANTHER" id="PTHR43684:SF1">
    <property type="entry name" value="ENOYL-COA DELTA ISOMERASE 2"/>
    <property type="match status" value="1"/>
</dbReference>
<sequence length="316" mass="34557">MWMILGVSRIPGLPHVVRTRCPWTGLGSRSMTAPPASPPPSTGPADILLVSSPRNGVTTMTMNNPKKLNGWTLPMMQAMQSGFQRLAQDPDTQVVILTGSDPYYCAGVNLSDTIRPMHPKTLHQQIYANNKRVFDTFLDFPKPIIIAANGPAIGASVTTASLSDAIVASEKATFSTPFARLSVPPEGCSSIHFARIMGPASAQRLLGPEGWVPTAAEAHQIGLVSEVVPHGELMARAQALAEAWVQSGKKRWLVEQNAVEEYKAVNDKESRDLADAFLGSDFLLNQYHFLKSKNKTNLALVFYFLYSTRNLWIKLV</sequence>
<keyword evidence="3" id="KW-0413">Isomerase</keyword>
<dbReference type="OMA" id="PYYCAGV"/>
<proteinExistence type="predicted"/>
<dbReference type="OrthoDB" id="409763at2759"/>
<keyword evidence="5" id="KW-1185">Reference proteome</keyword>
<dbReference type="STRING" id="6832.A0A553P2F5"/>
<evidence type="ECO:0000313" key="5">
    <source>
        <dbReference type="Proteomes" id="UP000318571"/>
    </source>
</evidence>
<dbReference type="GO" id="GO:0004165">
    <property type="term" value="F:delta(3)-delta(2)-enoyl-CoA isomerase activity"/>
    <property type="evidence" value="ECO:0007669"/>
    <property type="project" value="UniProtKB-ARBA"/>
</dbReference>
<comment type="caution">
    <text evidence="4">The sequence shown here is derived from an EMBL/GenBank/DDBJ whole genome shotgun (WGS) entry which is preliminary data.</text>
</comment>
<evidence type="ECO:0000256" key="1">
    <source>
        <dbReference type="ARBA" id="ARBA00004275"/>
    </source>
</evidence>
<gene>
    <name evidence="4" type="ORF">TCAL_08436</name>
</gene>
<reference evidence="4 5" key="1">
    <citation type="journal article" date="2018" name="Nat. Ecol. Evol.">
        <title>Genomic signatures of mitonuclear coevolution across populations of Tigriopus californicus.</title>
        <authorList>
            <person name="Barreto F.S."/>
            <person name="Watson E.T."/>
            <person name="Lima T.G."/>
            <person name="Willett C.S."/>
            <person name="Edmands S."/>
            <person name="Li W."/>
            <person name="Burton R.S."/>
        </authorList>
    </citation>
    <scope>NUCLEOTIDE SEQUENCE [LARGE SCALE GENOMIC DNA]</scope>
    <source>
        <strain evidence="4 5">San Diego</strain>
    </source>
</reference>
<keyword evidence="2" id="KW-0576">Peroxisome</keyword>
<dbReference type="PANTHER" id="PTHR43684">
    <property type="match status" value="1"/>
</dbReference>
<accession>A0A553P2F5</accession>
<dbReference type="InterPro" id="IPR001753">
    <property type="entry name" value="Enoyl-CoA_hydra/iso"/>
</dbReference>